<dbReference type="InterPro" id="IPR011989">
    <property type="entry name" value="ARM-like"/>
</dbReference>
<keyword evidence="5" id="KW-0653">Protein transport</keyword>
<evidence type="ECO:0000256" key="2">
    <source>
        <dbReference type="ARBA" id="ARBA00022448"/>
    </source>
</evidence>
<dbReference type="PANTHER" id="PTHR10527">
    <property type="entry name" value="IMPORTIN BETA"/>
    <property type="match status" value="1"/>
</dbReference>
<keyword evidence="4" id="KW-0677">Repeat</keyword>
<dbReference type="Proteomes" id="UP001415857">
    <property type="component" value="Unassembled WGS sequence"/>
</dbReference>
<dbReference type="GO" id="GO:0005737">
    <property type="term" value="C:cytoplasm"/>
    <property type="evidence" value="ECO:0007669"/>
    <property type="project" value="UniProtKB-SubCell"/>
</dbReference>
<dbReference type="Gene3D" id="1.25.10.10">
    <property type="entry name" value="Leucine-rich Repeat Variant"/>
    <property type="match status" value="1"/>
</dbReference>
<organism evidence="6 7">
    <name type="scientific">Liquidambar formosana</name>
    <name type="common">Formosan gum</name>
    <dbReference type="NCBI Taxonomy" id="63359"/>
    <lineage>
        <taxon>Eukaryota</taxon>
        <taxon>Viridiplantae</taxon>
        <taxon>Streptophyta</taxon>
        <taxon>Embryophyta</taxon>
        <taxon>Tracheophyta</taxon>
        <taxon>Spermatophyta</taxon>
        <taxon>Magnoliopsida</taxon>
        <taxon>eudicotyledons</taxon>
        <taxon>Gunneridae</taxon>
        <taxon>Pentapetalae</taxon>
        <taxon>Saxifragales</taxon>
        <taxon>Altingiaceae</taxon>
        <taxon>Liquidambar</taxon>
    </lineage>
</organism>
<proteinExistence type="predicted"/>
<sequence>MHYPRGLVLKLIYIIRQNSNPDMKNLSLILLGRIIRPVLYNIWPSLSGEVQAQLKDALLAFVQNREEDWDYKEICQMIAALALEIYALHDEWPQLISFLVNSVKSVSWGLQERSLLIFSFFSHKCHLTRCVRLVSHLHSPVKLFCVEVLTEPSVVIGHPDPIPADDVDAYKAAVSALGKICAFHWDNIDAVQVVTTWMSLPRRYNLIKVRAVHEQLCNLFQMSNVLLDLNGQNLPRVIAICAEAQAADVIGFCTQFGPSLELVHTSVAEAEIFIFRT</sequence>
<dbReference type="EMBL" id="JBBPBK010000008">
    <property type="protein sequence ID" value="KAK9279533.1"/>
    <property type="molecule type" value="Genomic_DNA"/>
</dbReference>
<dbReference type="AlphaFoldDB" id="A0AAP0WXQ7"/>
<reference evidence="6 7" key="1">
    <citation type="journal article" date="2024" name="Plant J.">
        <title>Genome sequences and population genomics reveal climatic adaptation and genomic divergence between two closely related sweetgum species.</title>
        <authorList>
            <person name="Xu W.Q."/>
            <person name="Ren C.Q."/>
            <person name="Zhang X.Y."/>
            <person name="Comes H.P."/>
            <person name="Liu X.H."/>
            <person name="Li Y.G."/>
            <person name="Kettle C.J."/>
            <person name="Jalonen R."/>
            <person name="Gaisberger H."/>
            <person name="Ma Y.Z."/>
            <person name="Qiu Y.X."/>
        </authorList>
    </citation>
    <scope>NUCLEOTIDE SEQUENCE [LARGE SCALE GENOMIC DNA]</scope>
    <source>
        <strain evidence="6">Hangzhou</strain>
    </source>
</reference>
<evidence type="ECO:0000256" key="3">
    <source>
        <dbReference type="ARBA" id="ARBA00022490"/>
    </source>
</evidence>
<evidence type="ECO:0000256" key="5">
    <source>
        <dbReference type="ARBA" id="ARBA00022927"/>
    </source>
</evidence>
<evidence type="ECO:0000256" key="4">
    <source>
        <dbReference type="ARBA" id="ARBA00022737"/>
    </source>
</evidence>
<keyword evidence="7" id="KW-1185">Reference proteome</keyword>
<name>A0AAP0WXQ7_LIQFO</name>
<gene>
    <name evidence="6" type="ORF">L1049_013212</name>
</gene>
<comment type="caution">
    <text evidence="6">The sequence shown here is derived from an EMBL/GenBank/DDBJ whole genome shotgun (WGS) entry which is preliminary data.</text>
</comment>
<keyword evidence="2" id="KW-0813">Transport</keyword>
<accession>A0AAP0WXQ7</accession>
<dbReference type="GO" id="GO:0006606">
    <property type="term" value="P:protein import into nucleus"/>
    <property type="evidence" value="ECO:0007669"/>
    <property type="project" value="InterPro"/>
</dbReference>
<keyword evidence="3" id="KW-0963">Cytoplasm</keyword>
<dbReference type="InterPro" id="IPR040122">
    <property type="entry name" value="Importin_beta"/>
</dbReference>
<evidence type="ECO:0000256" key="1">
    <source>
        <dbReference type="ARBA" id="ARBA00004496"/>
    </source>
</evidence>
<evidence type="ECO:0000313" key="6">
    <source>
        <dbReference type="EMBL" id="KAK9279533.1"/>
    </source>
</evidence>
<protein>
    <submittedName>
        <fullName evidence="6">Uncharacterized protein</fullName>
    </submittedName>
</protein>
<comment type="subcellular location">
    <subcellularLocation>
        <location evidence="1">Cytoplasm</location>
    </subcellularLocation>
</comment>
<evidence type="ECO:0000313" key="7">
    <source>
        <dbReference type="Proteomes" id="UP001415857"/>
    </source>
</evidence>
<dbReference type="SUPFAM" id="SSF48371">
    <property type="entry name" value="ARM repeat"/>
    <property type="match status" value="1"/>
</dbReference>
<dbReference type="InterPro" id="IPR016024">
    <property type="entry name" value="ARM-type_fold"/>
</dbReference>